<dbReference type="GO" id="GO:0009055">
    <property type="term" value="F:electron transfer activity"/>
    <property type="evidence" value="ECO:0007669"/>
    <property type="project" value="InterPro"/>
</dbReference>
<evidence type="ECO:0000256" key="2">
    <source>
        <dbReference type="ARBA" id="ARBA00023180"/>
    </source>
</evidence>
<proteinExistence type="predicted"/>
<feature type="region of interest" description="Disordered" evidence="3">
    <location>
        <begin position="128"/>
        <end position="151"/>
    </location>
</feature>
<evidence type="ECO:0000256" key="3">
    <source>
        <dbReference type="SAM" id="MobiDB-lite"/>
    </source>
</evidence>
<feature type="domain" description="Phytocyanin" evidence="5">
    <location>
        <begin position="23"/>
        <end position="121"/>
    </location>
</feature>
<dbReference type="FunFam" id="2.60.40.420:FF:000003">
    <property type="entry name" value="Blue copper"/>
    <property type="match status" value="1"/>
</dbReference>
<dbReference type="CDD" id="cd04216">
    <property type="entry name" value="Phytocyanin"/>
    <property type="match status" value="1"/>
</dbReference>
<dbReference type="InterPro" id="IPR039391">
    <property type="entry name" value="Phytocyanin-like"/>
</dbReference>
<keyword evidence="4" id="KW-0732">Signal</keyword>
<gene>
    <name evidence="6" type="ORF">PHJA_002248700</name>
</gene>
<sequence>MTNLLLIPTISLLVYCALTCSATVHTVGDNGGWDISTDVDSWEKDKTFAVGDTLLFQYSQYHSVSEVTKENYEGCNTTNVLQTSSNGNTTFTMTGPGDRYFVCGNRLHCLGGMKLHVNVIGNRASWSPVGAPEAQPGGNLPPGSSRASNPSNSSFLNRIRMDSLIVAFFGSLAILLRVV</sequence>
<dbReference type="OrthoDB" id="581242at2759"/>
<name>A0A830CK58_9LAMI</name>
<dbReference type="InterPro" id="IPR008972">
    <property type="entry name" value="Cupredoxin"/>
</dbReference>
<feature type="compositionally biased region" description="Low complexity" evidence="3">
    <location>
        <begin position="141"/>
        <end position="151"/>
    </location>
</feature>
<dbReference type="PANTHER" id="PTHR33021:SF507">
    <property type="entry name" value="PHYTOCYANIN DOMAIN-CONTAINING PROTEIN"/>
    <property type="match status" value="1"/>
</dbReference>
<keyword evidence="2" id="KW-0325">Glycoprotein</keyword>
<comment type="caution">
    <text evidence="6">The sequence shown here is derived from an EMBL/GenBank/DDBJ whole genome shotgun (WGS) entry which is preliminary data.</text>
</comment>
<accession>A0A830CK58</accession>
<dbReference type="PANTHER" id="PTHR33021">
    <property type="entry name" value="BLUE COPPER PROTEIN"/>
    <property type="match status" value="1"/>
</dbReference>
<dbReference type="Proteomes" id="UP000653305">
    <property type="component" value="Unassembled WGS sequence"/>
</dbReference>
<keyword evidence="7" id="KW-1185">Reference proteome</keyword>
<dbReference type="AlphaFoldDB" id="A0A830CK58"/>
<feature type="signal peptide" evidence="4">
    <location>
        <begin position="1"/>
        <end position="22"/>
    </location>
</feature>
<dbReference type="Gene3D" id="2.60.40.420">
    <property type="entry name" value="Cupredoxins - blue copper proteins"/>
    <property type="match status" value="1"/>
</dbReference>
<evidence type="ECO:0000256" key="1">
    <source>
        <dbReference type="ARBA" id="ARBA00022723"/>
    </source>
</evidence>
<evidence type="ECO:0000313" key="6">
    <source>
        <dbReference type="EMBL" id="GFQ01048.1"/>
    </source>
</evidence>
<organism evidence="6 7">
    <name type="scientific">Phtheirospermum japonicum</name>
    <dbReference type="NCBI Taxonomy" id="374723"/>
    <lineage>
        <taxon>Eukaryota</taxon>
        <taxon>Viridiplantae</taxon>
        <taxon>Streptophyta</taxon>
        <taxon>Embryophyta</taxon>
        <taxon>Tracheophyta</taxon>
        <taxon>Spermatophyta</taxon>
        <taxon>Magnoliopsida</taxon>
        <taxon>eudicotyledons</taxon>
        <taxon>Gunneridae</taxon>
        <taxon>Pentapetalae</taxon>
        <taxon>asterids</taxon>
        <taxon>lamiids</taxon>
        <taxon>Lamiales</taxon>
        <taxon>Orobanchaceae</taxon>
        <taxon>Orobanchaceae incertae sedis</taxon>
        <taxon>Phtheirospermum</taxon>
    </lineage>
</organism>
<protein>
    <submittedName>
        <fullName evidence="6">Blue copper protein</fullName>
    </submittedName>
</protein>
<dbReference type="PROSITE" id="PS51485">
    <property type="entry name" value="PHYTOCYANIN"/>
    <property type="match status" value="1"/>
</dbReference>
<evidence type="ECO:0000259" key="5">
    <source>
        <dbReference type="PROSITE" id="PS51485"/>
    </source>
</evidence>
<dbReference type="GO" id="GO:0005886">
    <property type="term" value="C:plasma membrane"/>
    <property type="evidence" value="ECO:0007669"/>
    <property type="project" value="TreeGrafter"/>
</dbReference>
<evidence type="ECO:0000313" key="7">
    <source>
        <dbReference type="Proteomes" id="UP000653305"/>
    </source>
</evidence>
<dbReference type="InterPro" id="IPR003245">
    <property type="entry name" value="Phytocyanin_dom"/>
</dbReference>
<dbReference type="SUPFAM" id="SSF49503">
    <property type="entry name" value="Cupredoxins"/>
    <property type="match status" value="1"/>
</dbReference>
<reference evidence="6" key="1">
    <citation type="submission" date="2020-07" db="EMBL/GenBank/DDBJ databases">
        <title>Ethylene signaling mediates host invasion by parasitic plants.</title>
        <authorList>
            <person name="Yoshida S."/>
        </authorList>
    </citation>
    <scope>NUCLEOTIDE SEQUENCE</scope>
    <source>
        <strain evidence="6">Okayama</strain>
    </source>
</reference>
<dbReference type="Pfam" id="PF02298">
    <property type="entry name" value="Cu_bind_like"/>
    <property type="match status" value="1"/>
</dbReference>
<dbReference type="EMBL" id="BMAC01000653">
    <property type="protein sequence ID" value="GFQ01048.1"/>
    <property type="molecule type" value="Genomic_DNA"/>
</dbReference>
<keyword evidence="1" id="KW-0479">Metal-binding</keyword>
<evidence type="ECO:0000256" key="4">
    <source>
        <dbReference type="SAM" id="SignalP"/>
    </source>
</evidence>
<feature type="chain" id="PRO_5032871276" evidence="4">
    <location>
        <begin position="23"/>
        <end position="179"/>
    </location>
</feature>
<dbReference type="GO" id="GO:0046872">
    <property type="term" value="F:metal ion binding"/>
    <property type="evidence" value="ECO:0007669"/>
    <property type="project" value="UniProtKB-KW"/>
</dbReference>